<feature type="region of interest" description="Disordered" evidence="1">
    <location>
        <begin position="336"/>
        <end position="387"/>
    </location>
</feature>
<comment type="caution">
    <text evidence="2">The sequence shown here is derived from an EMBL/GenBank/DDBJ whole genome shotgun (WGS) entry which is preliminary data.</text>
</comment>
<reference evidence="2 3" key="1">
    <citation type="journal article" date="2020" name="Fungal Divers.">
        <title>Resolving the Mortierellaceae phylogeny through synthesis of multi-gene phylogenetics and phylogenomics.</title>
        <authorList>
            <person name="Vandepol N."/>
            <person name="Liber J."/>
            <person name="Desiro A."/>
            <person name="Na H."/>
            <person name="Kennedy M."/>
            <person name="Barry K."/>
            <person name="Grigoriev I.V."/>
            <person name="Miller A.N."/>
            <person name="O'Donnell K."/>
            <person name="Stajich J.E."/>
            <person name="Bonito G."/>
        </authorList>
    </citation>
    <scope>NUCLEOTIDE SEQUENCE [LARGE SCALE GENOMIC DNA]</scope>
    <source>
        <strain evidence="2 3">AD045</strain>
    </source>
</reference>
<dbReference type="EMBL" id="JAAAIM010000502">
    <property type="protein sequence ID" value="KAG0287307.1"/>
    <property type="molecule type" value="Genomic_DNA"/>
</dbReference>
<feature type="compositionally biased region" description="Low complexity" evidence="1">
    <location>
        <begin position="491"/>
        <end position="512"/>
    </location>
</feature>
<feature type="region of interest" description="Disordered" evidence="1">
    <location>
        <begin position="565"/>
        <end position="599"/>
    </location>
</feature>
<feature type="region of interest" description="Disordered" evidence="1">
    <location>
        <begin position="193"/>
        <end position="244"/>
    </location>
</feature>
<feature type="compositionally biased region" description="Low complexity" evidence="1">
    <location>
        <begin position="217"/>
        <end position="227"/>
    </location>
</feature>
<name>A0ABQ7JY76_9FUNG</name>
<accession>A0ABQ7JY76</accession>
<evidence type="ECO:0000256" key="1">
    <source>
        <dbReference type="SAM" id="MobiDB-lite"/>
    </source>
</evidence>
<feature type="compositionally biased region" description="Polar residues" evidence="1">
    <location>
        <begin position="1"/>
        <end position="16"/>
    </location>
</feature>
<feature type="compositionally biased region" description="Polar residues" evidence="1">
    <location>
        <begin position="61"/>
        <end position="76"/>
    </location>
</feature>
<organism evidence="2 3">
    <name type="scientific">Linnemannia gamsii</name>
    <dbReference type="NCBI Taxonomy" id="64522"/>
    <lineage>
        <taxon>Eukaryota</taxon>
        <taxon>Fungi</taxon>
        <taxon>Fungi incertae sedis</taxon>
        <taxon>Mucoromycota</taxon>
        <taxon>Mortierellomycotina</taxon>
        <taxon>Mortierellomycetes</taxon>
        <taxon>Mortierellales</taxon>
        <taxon>Mortierellaceae</taxon>
        <taxon>Linnemannia</taxon>
    </lineage>
</organism>
<feature type="region of interest" description="Disordered" evidence="1">
    <location>
        <begin position="1"/>
        <end position="82"/>
    </location>
</feature>
<evidence type="ECO:0000313" key="2">
    <source>
        <dbReference type="EMBL" id="KAG0287307.1"/>
    </source>
</evidence>
<feature type="compositionally biased region" description="Basic and acidic residues" evidence="1">
    <location>
        <begin position="18"/>
        <end position="33"/>
    </location>
</feature>
<feature type="region of interest" description="Disordered" evidence="1">
    <location>
        <begin position="491"/>
        <end position="519"/>
    </location>
</feature>
<feature type="compositionally biased region" description="Polar residues" evidence="1">
    <location>
        <begin position="371"/>
        <end position="386"/>
    </location>
</feature>
<evidence type="ECO:0000313" key="3">
    <source>
        <dbReference type="Proteomes" id="UP001194696"/>
    </source>
</evidence>
<proteinExistence type="predicted"/>
<keyword evidence="3" id="KW-1185">Reference proteome</keyword>
<gene>
    <name evidence="2" type="ORF">BGZ96_008784</name>
</gene>
<protein>
    <submittedName>
        <fullName evidence="2">Uncharacterized protein</fullName>
    </submittedName>
</protein>
<dbReference type="Proteomes" id="UP001194696">
    <property type="component" value="Unassembled WGS sequence"/>
</dbReference>
<sequence length="956" mass="104289">MSRATNAPTWTPSTTPEVEVKLEKVSSTKEKNLSSKSTSTSHQDNRKSDTSAAKATKPLSPRTTPAPQEMTTLESPQTRRRCSGLKSNRIQCLKVCKTGYPEDVPFFCMDHITQADSFASPIILTPATSPEAESKNKDKVEDKIEDHGEAHKADAKSITYCSGTTIKGVACKNKTSKRQLLGAAYFCRFHKPDSPSSEPTPTPAPVSPLVELPTPSPAANGSSPSPSKQRVCDGVTAKGDKCKNKRPSKYASEGLYYCSSHKEQSTSMDGVILQLDFVPPLSPPTLTAPRVRSGRIKNEPKSSSAPLLHLEEPKVEKVVTRSSTAIEALCPTEIPSPTPGASVTPGIQTCHGLTKSSAPYPLLSMPDPSFRTRSPPQTTGASTETEQAAFEPDHLAHNHRQQELSTPPAHSGTEFVKVVSTISIAEKTSAADIEGTVSESDSTTEDAGESAIKDAVDDTTLVKPTTDAVGQSNIVANDNDSTAPTKATAAIGSTTTESASATAEVTDSAASSGPGVDTKDAAPLSIVEVATEIAAAIDATTSSDATASSKKTHTATNSTVLVDTAASSPSEIKEENVTHVSVTEGASASEKPTTRQKGKKIELTIRKKGKKIEPTEENDISKTLKEDLETTTADNVLKIEEDLTPITEEESLKEKEAVQEAVQEPEVAQEPEVTQEIRNTCSYVNPKKGTQCVSRVLTVREGPFFCQDHHRHGQHGEFVFSNEHISILLEDDFEALAESYPENKRRELQDLIEIHFQKMFQSRNIMENSIGGLNNTITDSRKLIWIKRGFLYVMDYIRDPEEEEENLALKIGSTTGGKRFRDYFKYCEVRGKDSSGKFCHPVAIFPSGNNPADKGAKKVLPFIWLFEKIIHCIYKEVNYNTLIGPFKCKNKRCTVKNHKEVHTLSLLHKSRQKSLEHYRVKILANMGVWSPFLKVLEDKESLINAFQNTLLQYTLS</sequence>